<dbReference type="OrthoDB" id="206598at2759"/>
<evidence type="ECO:0000259" key="6">
    <source>
        <dbReference type="Pfam" id="PF13679"/>
    </source>
</evidence>
<dbReference type="InterPro" id="IPR025714">
    <property type="entry name" value="Methyltranfer_dom"/>
</dbReference>
<dbReference type="SUPFAM" id="SSF47616">
    <property type="entry name" value="GST C-terminal domain-like"/>
    <property type="match status" value="1"/>
</dbReference>
<feature type="compositionally biased region" description="Basic and acidic residues" evidence="5">
    <location>
        <begin position="192"/>
        <end position="208"/>
    </location>
</feature>
<evidence type="ECO:0000256" key="2">
    <source>
        <dbReference type="ARBA" id="ARBA00008797"/>
    </source>
</evidence>
<gene>
    <name evidence="8 9" type="primary">gstcd</name>
</gene>
<comment type="subcellular location">
    <subcellularLocation>
        <location evidence="1">Cytoplasm</location>
    </subcellularLocation>
</comment>
<dbReference type="CDD" id="cd02440">
    <property type="entry name" value="AdoMet_MTases"/>
    <property type="match status" value="1"/>
</dbReference>
<dbReference type="InterPro" id="IPR036282">
    <property type="entry name" value="Glutathione-S-Trfase_C_sf"/>
</dbReference>
<dbReference type="FunFam" id="3.40.50.150:FF:000125">
    <property type="entry name" value="Glutathione S-transferase C-terminal domain-containing protein"/>
    <property type="match status" value="1"/>
</dbReference>
<dbReference type="Proteomes" id="UP000515145">
    <property type="component" value="Chromosome 1"/>
</dbReference>
<dbReference type="Pfam" id="PF13679">
    <property type="entry name" value="Methyltransf_32"/>
    <property type="match status" value="1"/>
</dbReference>
<protein>
    <recommendedName>
        <fullName evidence="3">Glutathione S-transferase C-terminal domain-containing protein</fullName>
    </recommendedName>
</protein>
<dbReference type="InterPro" id="IPR029063">
    <property type="entry name" value="SAM-dependent_MTases_sf"/>
</dbReference>
<reference evidence="8 9" key="1">
    <citation type="submission" date="2025-04" db="UniProtKB">
        <authorList>
            <consortium name="RefSeq"/>
        </authorList>
    </citation>
    <scope>IDENTIFICATION</scope>
</reference>
<dbReference type="CTD" id="79807"/>
<accession>A0A6P7J541</accession>
<evidence type="ECO:0000256" key="4">
    <source>
        <dbReference type="ARBA" id="ARBA00022490"/>
    </source>
</evidence>
<feature type="domain" description="Methyltransferase" evidence="6">
    <location>
        <begin position="412"/>
        <end position="534"/>
    </location>
</feature>
<evidence type="ECO:0000256" key="3">
    <source>
        <dbReference type="ARBA" id="ARBA00022165"/>
    </source>
</evidence>
<dbReference type="RefSeq" id="XP_028271698.1">
    <property type="nucleotide sequence ID" value="XM_028415897.1"/>
</dbReference>
<name>A0A6P7J541_9TELE</name>
<dbReference type="SUPFAM" id="SSF53335">
    <property type="entry name" value="S-adenosyl-L-methionine-dependent methyltransferases"/>
    <property type="match status" value="1"/>
</dbReference>
<dbReference type="PANTHER" id="PTHR13369">
    <property type="match status" value="1"/>
</dbReference>
<dbReference type="GO" id="GO:0005737">
    <property type="term" value="C:cytoplasm"/>
    <property type="evidence" value="ECO:0007669"/>
    <property type="project" value="UniProtKB-SubCell"/>
</dbReference>
<dbReference type="RefSeq" id="XP_028271688.1">
    <property type="nucleotide sequence ID" value="XM_028415887.1"/>
</dbReference>
<sequence length="640" mass="70952">MRQTEEEKKYQPALFLEVNFQNEESRLPLHSTIALFLLSYCECKSFQVFLVSNKPKSSESLRSHLPASLNVSDVHLDDLPQLVKSCRLPAVLDETGRHCRAGLAVVLRHIINKTIEADPSRKGVVALLGFKKTCLKACAEVSKWTRLCEIGIPSAVEEHLQNPTNQYQQLPLSILTLERRLAEPVRVHNDDKIRRQKLQEQRQSEKGETSGQLPQACDGLELRAALAKLSVGSVPAATTRENSEIRKVKTTDLPPLEHVFAEGLYFTLTDVVLLPCIYQYLCSLQAHAASSLQQLPHLLRWYSRVQEVPGVLRAAEACGIYLSTAQLPTSSLPGPSTDDNPASLLLQEEGREMTTELPFVGGPRPTMTKLKENGIDAVFSPHPCPAWTLPWDSLPEAINPTEGKMSNIRAVRKMQQLNNLVAMVTELARPGCTIVDFCSGTGHVGIVLAYTLPDCQVILIENKEESLVRAQSRCAELGLKNIGFIQANLDYFTGPFHIGVALHACGIATDMVMEHCIQAGAAFVISPCCYGFIQNAVKFTFPKSKRFQETLTYKEHMILCRFADQTAVQLPPDRRLIGKQCMGLVDLDRSWAAETHGYSVRVMTMEPESCSPKNNMLVGRPPRMSGQEAIATQLVAPVHN</sequence>
<evidence type="ECO:0000313" key="7">
    <source>
        <dbReference type="Proteomes" id="UP000515145"/>
    </source>
</evidence>
<keyword evidence="4" id="KW-0963">Cytoplasm</keyword>
<dbReference type="PANTHER" id="PTHR13369:SF0">
    <property type="entry name" value="GLUTATHIONE S-TRANSFERASE C-TERMINAL DOMAIN-CONTAINING PROTEIN"/>
    <property type="match status" value="1"/>
</dbReference>
<evidence type="ECO:0000313" key="9">
    <source>
        <dbReference type="RefSeq" id="XP_028271698.1"/>
    </source>
</evidence>
<dbReference type="Gene3D" id="3.40.50.150">
    <property type="entry name" value="Vaccinia Virus protein VP39"/>
    <property type="match status" value="1"/>
</dbReference>
<proteinExistence type="inferred from homology"/>
<keyword evidence="7" id="KW-1185">Reference proteome</keyword>
<dbReference type="GeneID" id="114442387"/>
<evidence type="ECO:0000256" key="1">
    <source>
        <dbReference type="ARBA" id="ARBA00004496"/>
    </source>
</evidence>
<feature type="region of interest" description="Disordered" evidence="5">
    <location>
        <begin position="192"/>
        <end position="213"/>
    </location>
</feature>
<comment type="similarity">
    <text evidence="2">Belongs to the GSTCD family.</text>
</comment>
<evidence type="ECO:0000256" key="5">
    <source>
        <dbReference type="SAM" id="MobiDB-lite"/>
    </source>
</evidence>
<evidence type="ECO:0000313" key="8">
    <source>
        <dbReference type="RefSeq" id="XP_028271688.1"/>
    </source>
</evidence>
<organism evidence="7 9">
    <name type="scientific">Parambassis ranga</name>
    <name type="common">Indian glassy fish</name>
    <dbReference type="NCBI Taxonomy" id="210632"/>
    <lineage>
        <taxon>Eukaryota</taxon>
        <taxon>Metazoa</taxon>
        <taxon>Chordata</taxon>
        <taxon>Craniata</taxon>
        <taxon>Vertebrata</taxon>
        <taxon>Euteleostomi</taxon>
        <taxon>Actinopterygii</taxon>
        <taxon>Neopterygii</taxon>
        <taxon>Teleostei</taxon>
        <taxon>Neoteleostei</taxon>
        <taxon>Acanthomorphata</taxon>
        <taxon>Ovalentaria</taxon>
        <taxon>Ambassidae</taxon>
        <taxon>Parambassis</taxon>
    </lineage>
</organism>
<dbReference type="AlphaFoldDB" id="A0A6P7J541"/>